<feature type="active site" description="Proton acceptor" evidence="9">
    <location>
        <position position="246"/>
    </location>
</feature>
<keyword evidence="7 9" id="KW-0630">Potassium</keyword>
<dbReference type="GO" id="GO:0005524">
    <property type="term" value="F:ATP binding"/>
    <property type="evidence" value="ECO:0007669"/>
    <property type="project" value="UniProtKB-UniRule"/>
</dbReference>
<comment type="function">
    <text evidence="9">Catalyzes the phosphorylation of ribose at O-5 in a reaction requiring ATP and magnesium. The resulting D-ribose-5-phosphate can then be used either for sythesis of nucleotides, histidine, and tryptophan, or as a component of the pentose phosphate pathway.</text>
</comment>
<evidence type="ECO:0000313" key="11">
    <source>
        <dbReference type="EMBL" id="AGS52129.1"/>
    </source>
</evidence>
<feature type="binding site" evidence="9">
    <location>
        <position position="240"/>
    </location>
    <ligand>
        <name>K(+)</name>
        <dbReference type="ChEBI" id="CHEBI:29103"/>
    </ligand>
</feature>
<accession>A0A806KH66</accession>
<evidence type="ECO:0000256" key="9">
    <source>
        <dbReference type="HAMAP-Rule" id="MF_01987"/>
    </source>
</evidence>
<keyword evidence="3 9" id="KW-0547">Nucleotide-binding</keyword>
<feature type="binding site" evidence="9">
    <location>
        <position position="180"/>
    </location>
    <ligand>
        <name>ATP</name>
        <dbReference type="ChEBI" id="CHEBI:30616"/>
    </ligand>
</feature>
<dbReference type="AlphaFoldDB" id="A0A806KH66"/>
<keyword evidence="2 9" id="KW-0479">Metal-binding</keyword>
<keyword evidence="8 9" id="KW-0119">Carbohydrate metabolism</keyword>
<sequence>MPRILNIGSMNLDYVYAVPRFVQAGETLAALSMRVFPGGKGLNQSVALAKAGGDVAHAGRVGAEGAWLIDLLNESGADTRLIETSQGANGHAIIQVTPDGGNCILLHPGANGGLDTAFIDRALRGYGRGDILVLQNETSGVAYAMSAAYERGMRVAFNPSPITEAVKTYPLEAVAWFILNETEGYSLSGRTEPREILSALGERYPRATVVLTLGENGSLCRDAEGKVYEQPAYKLPDVVDTTAAGDTFTGFFIAAAAAGRDIRECLRLASAAAGISVSRKGAAVSVPAFSEVEGELLLFYGQG</sequence>
<name>A0A806KH66_9BACT</name>
<dbReference type="InterPro" id="IPR011877">
    <property type="entry name" value="Ribokinase"/>
</dbReference>
<comment type="pathway">
    <text evidence="9">Carbohydrate metabolism; D-ribose degradation; D-ribose 5-phosphate from beta-D-ribopyranose: step 2/2.</text>
</comment>
<dbReference type="PANTHER" id="PTHR10584">
    <property type="entry name" value="SUGAR KINASE"/>
    <property type="match status" value="1"/>
</dbReference>
<keyword evidence="4 9" id="KW-0418">Kinase</keyword>
<feature type="binding site" evidence="9">
    <location>
        <begin position="245"/>
        <end position="246"/>
    </location>
    <ligand>
        <name>ATP</name>
        <dbReference type="ChEBI" id="CHEBI:30616"/>
    </ligand>
</feature>
<evidence type="ECO:0000256" key="5">
    <source>
        <dbReference type="ARBA" id="ARBA00022840"/>
    </source>
</evidence>
<dbReference type="EMBL" id="JQ844183">
    <property type="protein sequence ID" value="AGS52129.1"/>
    <property type="molecule type" value="Genomic_DNA"/>
</dbReference>
<comment type="catalytic activity">
    <reaction evidence="9">
        <text>D-ribose + ATP = D-ribose 5-phosphate + ADP + H(+)</text>
        <dbReference type="Rhea" id="RHEA:13697"/>
        <dbReference type="ChEBI" id="CHEBI:15378"/>
        <dbReference type="ChEBI" id="CHEBI:30616"/>
        <dbReference type="ChEBI" id="CHEBI:47013"/>
        <dbReference type="ChEBI" id="CHEBI:78346"/>
        <dbReference type="ChEBI" id="CHEBI:456216"/>
        <dbReference type="EC" id="2.7.1.15"/>
    </reaction>
</comment>
<keyword evidence="1 9" id="KW-0808">Transferase</keyword>
<evidence type="ECO:0000256" key="7">
    <source>
        <dbReference type="ARBA" id="ARBA00022958"/>
    </source>
</evidence>
<comment type="similarity">
    <text evidence="9">Belongs to the carbohydrate kinase PfkB family. Ribokinase subfamily.</text>
</comment>
<dbReference type="PANTHER" id="PTHR10584:SF166">
    <property type="entry name" value="RIBOKINASE"/>
    <property type="match status" value="1"/>
</dbReference>
<dbReference type="EC" id="2.7.1.15" evidence="9"/>
<organism evidence="11">
    <name type="scientific">uncultured bacterium contig00034</name>
    <dbReference type="NCBI Taxonomy" id="1181523"/>
    <lineage>
        <taxon>Bacteria</taxon>
        <taxon>environmental samples</taxon>
    </lineage>
</organism>
<feature type="domain" description="Carbohydrate kinase PfkB" evidence="10">
    <location>
        <begin position="2"/>
        <end position="287"/>
    </location>
</feature>
<evidence type="ECO:0000256" key="4">
    <source>
        <dbReference type="ARBA" id="ARBA00022777"/>
    </source>
</evidence>
<dbReference type="SUPFAM" id="SSF53613">
    <property type="entry name" value="Ribokinase-like"/>
    <property type="match status" value="1"/>
</dbReference>
<feature type="binding site" evidence="9">
    <location>
        <position position="276"/>
    </location>
    <ligand>
        <name>K(+)</name>
        <dbReference type="ChEBI" id="CHEBI:29103"/>
    </ligand>
</feature>
<feature type="binding site" evidence="9">
    <location>
        <position position="242"/>
    </location>
    <ligand>
        <name>K(+)</name>
        <dbReference type="ChEBI" id="CHEBI:29103"/>
    </ligand>
</feature>
<dbReference type="Gene3D" id="3.40.1190.20">
    <property type="match status" value="1"/>
</dbReference>
<dbReference type="GO" id="GO:0046872">
    <property type="term" value="F:metal ion binding"/>
    <property type="evidence" value="ECO:0007669"/>
    <property type="project" value="UniProtKB-KW"/>
</dbReference>
<dbReference type="Pfam" id="PF00294">
    <property type="entry name" value="PfkB"/>
    <property type="match status" value="1"/>
</dbReference>
<evidence type="ECO:0000256" key="3">
    <source>
        <dbReference type="ARBA" id="ARBA00022741"/>
    </source>
</evidence>
<dbReference type="GO" id="GO:0004747">
    <property type="term" value="F:ribokinase activity"/>
    <property type="evidence" value="ECO:0007669"/>
    <property type="project" value="UniProtKB-UniRule"/>
</dbReference>
<reference evidence="11" key="1">
    <citation type="submission" date="2012-03" db="EMBL/GenBank/DDBJ databases">
        <title>Functional metagenomics reveals considerable lignocellulase gene clusters in the gut microbiome of a wood-feeding higher termite.</title>
        <authorList>
            <person name="Liu N."/>
        </authorList>
    </citation>
    <scope>NUCLEOTIDE SEQUENCE</scope>
</reference>
<comment type="subcellular location">
    <subcellularLocation>
        <location evidence="9">Cytoplasm</location>
    </subcellularLocation>
</comment>
<comment type="subunit">
    <text evidence="9">Homodimer.</text>
</comment>
<keyword evidence="5 9" id="KW-0067">ATP-binding</keyword>
<evidence type="ECO:0000256" key="8">
    <source>
        <dbReference type="ARBA" id="ARBA00023277"/>
    </source>
</evidence>
<dbReference type="PRINTS" id="PR00990">
    <property type="entry name" value="RIBOKINASE"/>
</dbReference>
<dbReference type="InterPro" id="IPR011611">
    <property type="entry name" value="PfkB_dom"/>
</dbReference>
<feature type="binding site" evidence="9">
    <location>
        <position position="246"/>
    </location>
    <ligand>
        <name>substrate</name>
    </ligand>
</feature>
<feature type="binding site" evidence="9">
    <location>
        <position position="285"/>
    </location>
    <ligand>
        <name>K(+)</name>
        <dbReference type="ChEBI" id="CHEBI:29103"/>
    </ligand>
</feature>
<feature type="binding site" evidence="9">
    <location>
        <begin position="39"/>
        <end position="43"/>
    </location>
    <ligand>
        <name>substrate</name>
    </ligand>
</feature>
<protein>
    <recommendedName>
        <fullName evidence="9">Ribokinase</fullName>
        <shortName evidence="9">RK</shortName>
        <ecNumber evidence="9">2.7.1.15</ecNumber>
    </recommendedName>
</protein>
<comment type="cofactor">
    <cofactor evidence="9">
        <name>Mg(2+)</name>
        <dbReference type="ChEBI" id="CHEBI:18420"/>
    </cofactor>
    <text evidence="9">Requires a divalent cation, most likely magnesium in vivo, as an electrophilic catalyst to aid phosphoryl group transfer. It is the chelate of the metal and the nucleotide that is the actual substrate.</text>
</comment>
<comment type="caution">
    <text evidence="9">Lacks conserved residue(s) required for the propagation of feature annotation.</text>
</comment>
<proteinExistence type="inferred from homology"/>
<evidence type="ECO:0000256" key="6">
    <source>
        <dbReference type="ARBA" id="ARBA00022842"/>
    </source>
</evidence>
<dbReference type="UniPathway" id="UPA00916">
    <property type="reaction ID" value="UER00889"/>
</dbReference>
<evidence type="ECO:0000256" key="1">
    <source>
        <dbReference type="ARBA" id="ARBA00022679"/>
    </source>
</evidence>
<dbReference type="CDD" id="cd01174">
    <property type="entry name" value="ribokinase"/>
    <property type="match status" value="1"/>
</dbReference>
<evidence type="ECO:0000256" key="2">
    <source>
        <dbReference type="ARBA" id="ARBA00022723"/>
    </source>
</evidence>
<evidence type="ECO:0000259" key="10">
    <source>
        <dbReference type="Pfam" id="PF00294"/>
    </source>
</evidence>
<gene>
    <name evidence="9" type="primary">rbsK</name>
</gene>
<dbReference type="GO" id="GO:0005737">
    <property type="term" value="C:cytoplasm"/>
    <property type="evidence" value="ECO:0007669"/>
    <property type="project" value="UniProtKB-SubCell"/>
</dbReference>
<feature type="binding site" evidence="9">
    <location>
        <begin position="11"/>
        <end position="13"/>
    </location>
    <ligand>
        <name>substrate</name>
    </ligand>
</feature>
<dbReference type="InterPro" id="IPR002139">
    <property type="entry name" value="Ribo/fructo_kinase"/>
</dbReference>
<feature type="binding site" evidence="9">
    <location>
        <position position="281"/>
    </location>
    <ligand>
        <name>K(+)</name>
        <dbReference type="ChEBI" id="CHEBI:29103"/>
    </ligand>
</feature>
<keyword evidence="9" id="KW-0963">Cytoplasm</keyword>
<comment type="activity regulation">
    <text evidence="9">Activated by a monovalent cation that binds near, but not in, the active site. The most likely occupant of the site in vivo is potassium. Ion binding induces a conformational change that may alter substrate affinity.</text>
</comment>
<feature type="binding site" evidence="9">
    <location>
        <position position="137"/>
    </location>
    <ligand>
        <name>substrate</name>
    </ligand>
</feature>
<keyword evidence="6 9" id="KW-0460">Magnesium</keyword>
<dbReference type="InterPro" id="IPR029056">
    <property type="entry name" value="Ribokinase-like"/>
</dbReference>
<feature type="binding site" evidence="9">
    <location>
        <position position="279"/>
    </location>
    <ligand>
        <name>K(+)</name>
        <dbReference type="ChEBI" id="CHEBI:29103"/>
    </ligand>
</feature>
<dbReference type="HAMAP" id="MF_01987">
    <property type="entry name" value="Ribokinase"/>
    <property type="match status" value="1"/>
</dbReference>
<feature type="binding site" evidence="9">
    <location>
        <begin position="212"/>
        <end position="217"/>
    </location>
    <ligand>
        <name>ATP</name>
        <dbReference type="ChEBI" id="CHEBI:30616"/>
    </ligand>
</feature>
<dbReference type="GO" id="GO:0019303">
    <property type="term" value="P:D-ribose catabolic process"/>
    <property type="evidence" value="ECO:0007669"/>
    <property type="project" value="UniProtKB-UniRule"/>
</dbReference>